<keyword evidence="1" id="KW-0812">Transmembrane</keyword>
<organism evidence="2 3">
    <name type="scientific">Lederbergia galactosidilytica</name>
    <dbReference type="NCBI Taxonomy" id="217031"/>
    <lineage>
        <taxon>Bacteria</taxon>
        <taxon>Bacillati</taxon>
        <taxon>Bacillota</taxon>
        <taxon>Bacilli</taxon>
        <taxon>Bacillales</taxon>
        <taxon>Bacillaceae</taxon>
        <taxon>Lederbergia</taxon>
    </lineage>
</organism>
<dbReference type="Proteomes" id="UP000053881">
    <property type="component" value="Unassembled WGS sequence"/>
</dbReference>
<evidence type="ECO:0000313" key="2">
    <source>
        <dbReference type="EMBL" id="KRG17108.1"/>
    </source>
</evidence>
<dbReference type="PATRIC" id="fig|217031.4.peg.59"/>
<keyword evidence="1" id="KW-0472">Membrane</keyword>
<comment type="caution">
    <text evidence="2">The sequence shown here is derived from an EMBL/GenBank/DDBJ whole genome shotgun (WGS) entry which is preliminary data.</text>
</comment>
<protein>
    <submittedName>
        <fullName evidence="2">Uncharacterized protein</fullName>
    </submittedName>
</protein>
<sequence length="67" mass="7987">MVKYRGRIKYLLILIKHYFNHYFMESIQRKLISTLLIIILVPLITFLMISTNIARGTVESSEMNLQR</sequence>
<reference evidence="2 3" key="1">
    <citation type="submission" date="2015-06" db="EMBL/GenBank/DDBJ databases">
        <title>Genome sequencing project of Bacillus galactosidilyticus PL133.</title>
        <authorList>
            <person name="Gaiero J."/>
            <person name="Nicol R."/>
            <person name="Habash M."/>
        </authorList>
    </citation>
    <scope>NUCLEOTIDE SEQUENCE [LARGE SCALE GENOMIC DNA]</scope>
    <source>
        <strain evidence="2 3">PL133</strain>
    </source>
</reference>
<name>A0A0Q9YJ75_9BACI</name>
<dbReference type="EMBL" id="LGPB01000005">
    <property type="protein sequence ID" value="KRG17108.1"/>
    <property type="molecule type" value="Genomic_DNA"/>
</dbReference>
<evidence type="ECO:0000313" key="3">
    <source>
        <dbReference type="Proteomes" id="UP000053881"/>
    </source>
</evidence>
<feature type="transmembrane region" description="Helical" evidence="1">
    <location>
        <begin position="31"/>
        <end position="54"/>
    </location>
</feature>
<proteinExistence type="predicted"/>
<gene>
    <name evidence="2" type="ORF">ACA29_00185</name>
</gene>
<keyword evidence="1" id="KW-1133">Transmembrane helix</keyword>
<accession>A0A0Q9YJ75</accession>
<dbReference type="AlphaFoldDB" id="A0A0Q9YJ75"/>
<evidence type="ECO:0000256" key="1">
    <source>
        <dbReference type="SAM" id="Phobius"/>
    </source>
</evidence>